<dbReference type="Proteomes" id="UP000095009">
    <property type="component" value="Unassembled WGS sequence"/>
</dbReference>
<protein>
    <submittedName>
        <fullName evidence="2">Uncharacterized protein</fullName>
    </submittedName>
</protein>
<accession>A0A1E3PQQ6</accession>
<proteinExistence type="predicted"/>
<evidence type="ECO:0000313" key="2">
    <source>
        <dbReference type="EMBL" id="ODQ67773.1"/>
    </source>
</evidence>
<reference evidence="2 3" key="1">
    <citation type="journal article" date="2016" name="Proc. Natl. Acad. Sci. U.S.A.">
        <title>Comparative genomics of biotechnologically important yeasts.</title>
        <authorList>
            <person name="Riley R."/>
            <person name="Haridas S."/>
            <person name="Wolfe K.H."/>
            <person name="Lopes M.R."/>
            <person name="Hittinger C.T."/>
            <person name="Goeker M."/>
            <person name="Salamov A.A."/>
            <person name="Wisecaver J.H."/>
            <person name="Long T.M."/>
            <person name="Calvey C.H."/>
            <person name="Aerts A.L."/>
            <person name="Barry K.W."/>
            <person name="Choi C."/>
            <person name="Clum A."/>
            <person name="Coughlan A.Y."/>
            <person name="Deshpande S."/>
            <person name="Douglass A.P."/>
            <person name="Hanson S.J."/>
            <person name="Klenk H.-P."/>
            <person name="LaButti K.M."/>
            <person name="Lapidus A."/>
            <person name="Lindquist E.A."/>
            <person name="Lipzen A.M."/>
            <person name="Meier-Kolthoff J.P."/>
            <person name="Ohm R.A."/>
            <person name="Otillar R.P."/>
            <person name="Pangilinan J.L."/>
            <person name="Peng Y."/>
            <person name="Rokas A."/>
            <person name="Rosa C.A."/>
            <person name="Scheuner C."/>
            <person name="Sibirny A.A."/>
            <person name="Slot J.C."/>
            <person name="Stielow J.B."/>
            <person name="Sun H."/>
            <person name="Kurtzman C.P."/>
            <person name="Blackwell M."/>
            <person name="Grigoriev I.V."/>
            <person name="Jeffries T.W."/>
        </authorList>
    </citation>
    <scope>NUCLEOTIDE SEQUENCE [LARGE SCALE GENOMIC DNA]</scope>
    <source>
        <strain evidence="2 3">DSM 6958</strain>
    </source>
</reference>
<keyword evidence="1" id="KW-0175">Coiled coil</keyword>
<gene>
    <name evidence="2" type="ORF">NADFUDRAFT_39190</name>
</gene>
<feature type="coiled-coil region" evidence="1">
    <location>
        <begin position="329"/>
        <end position="360"/>
    </location>
</feature>
<organism evidence="2 3">
    <name type="scientific">Nadsonia fulvescens var. elongata DSM 6958</name>
    <dbReference type="NCBI Taxonomy" id="857566"/>
    <lineage>
        <taxon>Eukaryota</taxon>
        <taxon>Fungi</taxon>
        <taxon>Dikarya</taxon>
        <taxon>Ascomycota</taxon>
        <taxon>Saccharomycotina</taxon>
        <taxon>Dipodascomycetes</taxon>
        <taxon>Dipodascales</taxon>
        <taxon>Dipodascales incertae sedis</taxon>
        <taxon>Nadsonia</taxon>
    </lineage>
</organism>
<dbReference type="EMBL" id="KV454406">
    <property type="protein sequence ID" value="ODQ67773.1"/>
    <property type="molecule type" value="Genomic_DNA"/>
</dbReference>
<evidence type="ECO:0000256" key="1">
    <source>
        <dbReference type="SAM" id="Coils"/>
    </source>
</evidence>
<keyword evidence="3" id="KW-1185">Reference proteome</keyword>
<dbReference type="AlphaFoldDB" id="A0A1E3PQQ6"/>
<evidence type="ECO:0000313" key="3">
    <source>
        <dbReference type="Proteomes" id="UP000095009"/>
    </source>
</evidence>
<sequence>MNSTCFRDLTAHKVPVLRLYRRLLRHSTYLEQALTKPIITKLRLHGTDRADVDLPRYIRREIKNGFRDNKGLMSSYIVNDRLNEAYQWEEILRGLYAYDQHELRANCLAHLESRYNDIEKTKKNKEWEYLLENVPWRKHAVKGKNERKQFDLLNEPPKQGSEGLSLIKQAARTRQIYKKVVDKLKFEKIITQKANLLDERYLQTILVPEIAKKRQNRFYRTILREREEKGMEVKLKYIQGTRSLIPYLKFPWGQSDTTSVYIRKHIIQGQRDFDRLKELEWWKMIAEREAEWEYQISEKNKDLSQLRLEWRRPFDEEEVRIKTRSTKYVENAKENRLRFIDTMRQLNNKLEKKAEKNRIKWRNYDKNLLGDPSQNCLVHENAKYLYRTYDKYEYPEDKFSKE</sequence>
<name>A0A1E3PQQ6_9ASCO</name>